<dbReference type="EMBL" id="VDES01000002">
    <property type="protein sequence ID" value="MBA1374616.1"/>
    <property type="molecule type" value="Genomic_DNA"/>
</dbReference>
<gene>
    <name evidence="1" type="ORF">FG486_09710</name>
</gene>
<protein>
    <submittedName>
        <fullName evidence="1">DUF3572 family protein</fullName>
    </submittedName>
</protein>
<comment type="caution">
    <text evidence="1">The sequence shown here is derived from an EMBL/GenBank/DDBJ whole genome shotgun (WGS) entry which is preliminary data.</text>
</comment>
<reference evidence="1 2" key="1">
    <citation type="journal article" date="1994" name="Int. J. Syst. Bacteriol.">
        <title>Phylogenetic positions of novel aerobic, bacteriochlorophyll a-containing bacteria and description of Roseococcus thiosulfatophilus gen. nov., sp. nov., Erythromicrobium ramosum gen. nov., sp. nov., and Erythrobacter litoralis sp. nov.</title>
        <authorList>
            <person name="Yurkov V."/>
            <person name="Stackebrandt E."/>
            <person name="Holmes A."/>
            <person name="Fuerst J.A."/>
            <person name="Hugenholtz P."/>
            <person name="Golecki J."/>
            <person name="Gad'on N."/>
            <person name="Gorlenko V.M."/>
            <person name="Kompantseva E.I."/>
            <person name="Drews G."/>
        </authorList>
    </citation>
    <scope>NUCLEOTIDE SEQUENCE [LARGE SCALE GENOMIC DNA]</scope>
    <source>
        <strain evidence="1 2">KR-99</strain>
    </source>
</reference>
<evidence type="ECO:0000313" key="1">
    <source>
        <dbReference type="EMBL" id="MBA1374616.1"/>
    </source>
</evidence>
<organism evidence="1 2">
    <name type="scientific">Sphingomonas ursincola</name>
    <dbReference type="NCBI Taxonomy" id="56361"/>
    <lineage>
        <taxon>Bacteria</taxon>
        <taxon>Pseudomonadati</taxon>
        <taxon>Pseudomonadota</taxon>
        <taxon>Alphaproteobacteria</taxon>
        <taxon>Sphingomonadales</taxon>
        <taxon>Sphingomonadaceae</taxon>
        <taxon>Sphingomonas</taxon>
    </lineage>
</organism>
<accession>A0A7V8U8F5</accession>
<sequence>MALGWLLVDQDRASRLLALTGMTAEDLREGANSPRILSEIIRYLEGYEADLVAAADAIGTTPVRLVNARIELERQH</sequence>
<name>A0A7V8U8F5_9SPHN</name>
<dbReference type="InterPro" id="IPR021955">
    <property type="entry name" value="DUF3572"/>
</dbReference>
<keyword evidence="2" id="KW-1185">Reference proteome</keyword>
<proteinExistence type="predicted"/>
<dbReference type="Pfam" id="PF12096">
    <property type="entry name" value="DUF3572"/>
    <property type="match status" value="1"/>
</dbReference>
<dbReference type="AlphaFoldDB" id="A0A7V8U8F5"/>
<dbReference type="Proteomes" id="UP000589292">
    <property type="component" value="Unassembled WGS sequence"/>
</dbReference>
<evidence type="ECO:0000313" key="2">
    <source>
        <dbReference type="Proteomes" id="UP000589292"/>
    </source>
</evidence>